<evidence type="ECO:0000256" key="4">
    <source>
        <dbReference type="ARBA" id="ARBA00022603"/>
    </source>
</evidence>
<proteinExistence type="inferred from homology"/>
<evidence type="ECO:0000313" key="11">
    <source>
        <dbReference type="EMBL" id="KAJ1999358.1"/>
    </source>
</evidence>
<accession>A0A9W8EDD3</accession>
<evidence type="ECO:0000256" key="6">
    <source>
        <dbReference type="ARBA" id="ARBA00022691"/>
    </source>
</evidence>
<evidence type="ECO:0000256" key="5">
    <source>
        <dbReference type="ARBA" id="ARBA00022679"/>
    </source>
</evidence>
<keyword evidence="10" id="KW-0256">Endoplasmic reticulum</keyword>
<name>A0A9W8EDD3_9FUNG</name>
<dbReference type="AlphaFoldDB" id="A0A9W8EDD3"/>
<evidence type="ECO:0000256" key="8">
    <source>
        <dbReference type="ARBA" id="ARBA00022989"/>
    </source>
</evidence>
<dbReference type="EC" id="2.1.1.100" evidence="3 10"/>
<comment type="catalytic activity">
    <reaction evidence="10">
        <text>[protein]-C-terminal S-[(2E,6E)-farnesyl]-L-cysteine + S-adenosyl-L-methionine = [protein]-C-terminal S-[(2E,6E)-farnesyl]-L-cysteine methyl ester + S-adenosyl-L-homocysteine</text>
        <dbReference type="Rhea" id="RHEA:21672"/>
        <dbReference type="Rhea" id="RHEA-COMP:12125"/>
        <dbReference type="Rhea" id="RHEA-COMP:12126"/>
        <dbReference type="ChEBI" id="CHEBI:57856"/>
        <dbReference type="ChEBI" id="CHEBI:59789"/>
        <dbReference type="ChEBI" id="CHEBI:90510"/>
        <dbReference type="ChEBI" id="CHEBI:90511"/>
        <dbReference type="EC" id="2.1.1.100"/>
    </reaction>
</comment>
<dbReference type="Proteomes" id="UP001150907">
    <property type="component" value="Unassembled WGS sequence"/>
</dbReference>
<reference evidence="11" key="1">
    <citation type="submission" date="2022-07" db="EMBL/GenBank/DDBJ databases">
        <title>Phylogenomic reconstructions and comparative analyses of Kickxellomycotina fungi.</title>
        <authorList>
            <person name="Reynolds N.K."/>
            <person name="Stajich J.E."/>
            <person name="Barry K."/>
            <person name="Grigoriev I.V."/>
            <person name="Crous P."/>
            <person name="Smith M.E."/>
        </authorList>
    </citation>
    <scope>NUCLEOTIDE SEQUENCE</scope>
    <source>
        <strain evidence="11">IMI 214461</strain>
    </source>
</reference>
<dbReference type="GO" id="GO:0004671">
    <property type="term" value="F:protein C-terminal S-isoprenylcysteine carboxyl O-methyltransferase activity"/>
    <property type="evidence" value="ECO:0007669"/>
    <property type="project" value="UniProtKB-EC"/>
</dbReference>
<evidence type="ECO:0000256" key="1">
    <source>
        <dbReference type="ARBA" id="ARBA00004141"/>
    </source>
</evidence>
<keyword evidence="9 10" id="KW-0472">Membrane</keyword>
<comment type="subcellular location">
    <subcellularLocation>
        <location evidence="10">Endoplasmic reticulum membrane</location>
        <topology evidence="10">Multi-pass membrane protein</topology>
    </subcellularLocation>
    <subcellularLocation>
        <location evidence="1">Membrane</location>
        <topology evidence="1">Multi-pass membrane protein</topology>
    </subcellularLocation>
</comment>
<keyword evidence="5 11" id="KW-0808">Transferase</keyword>
<dbReference type="PANTHER" id="PTHR12714">
    <property type="entry name" value="PROTEIN-S ISOPRENYLCYSTEINE O-METHYLTRANSFERASE"/>
    <property type="match status" value="1"/>
</dbReference>
<comment type="caution">
    <text evidence="10">Lacks conserved residue(s) required for the propagation of feature annotation.</text>
</comment>
<evidence type="ECO:0000256" key="2">
    <source>
        <dbReference type="ARBA" id="ARBA00009140"/>
    </source>
</evidence>
<dbReference type="EMBL" id="JANBQF010000724">
    <property type="protein sequence ID" value="KAJ1999358.1"/>
    <property type="molecule type" value="Genomic_DNA"/>
</dbReference>
<dbReference type="PANTHER" id="PTHR12714:SF9">
    <property type="entry name" value="PROTEIN-S-ISOPRENYLCYSTEINE O-METHYLTRANSFERASE"/>
    <property type="match status" value="1"/>
</dbReference>
<evidence type="ECO:0000313" key="12">
    <source>
        <dbReference type="Proteomes" id="UP001150907"/>
    </source>
</evidence>
<evidence type="ECO:0000256" key="3">
    <source>
        <dbReference type="ARBA" id="ARBA00012151"/>
    </source>
</evidence>
<feature type="transmembrane region" description="Helical" evidence="10">
    <location>
        <begin position="44"/>
        <end position="67"/>
    </location>
</feature>
<keyword evidence="4 10" id="KW-0489">Methyltransferase</keyword>
<keyword evidence="6 10" id="KW-0949">S-adenosyl-L-methionine</keyword>
<dbReference type="PROSITE" id="PS51564">
    <property type="entry name" value="SAM_ICMT"/>
    <property type="match status" value="1"/>
</dbReference>
<protein>
    <recommendedName>
        <fullName evidence="3 10">Protein-S-isoprenylcysteine O-methyltransferase</fullName>
        <ecNumber evidence="3 10">2.1.1.100</ecNumber>
    </recommendedName>
</protein>
<dbReference type="GO" id="GO:0032259">
    <property type="term" value="P:methylation"/>
    <property type="evidence" value="ECO:0007669"/>
    <property type="project" value="UniProtKB-KW"/>
</dbReference>
<keyword evidence="8 10" id="KW-1133">Transmembrane helix</keyword>
<evidence type="ECO:0000256" key="10">
    <source>
        <dbReference type="RuleBase" id="RU362022"/>
    </source>
</evidence>
<evidence type="ECO:0000256" key="7">
    <source>
        <dbReference type="ARBA" id="ARBA00022692"/>
    </source>
</evidence>
<dbReference type="Gene3D" id="1.20.120.1630">
    <property type="match status" value="1"/>
</dbReference>
<keyword evidence="7 10" id="KW-0812">Transmembrane</keyword>
<comment type="caution">
    <text evidence="11">The sequence shown here is derived from an EMBL/GenBank/DDBJ whole genome shotgun (WGS) entry which is preliminary data.</text>
</comment>
<dbReference type="Pfam" id="PF04140">
    <property type="entry name" value="ICMT"/>
    <property type="match status" value="1"/>
</dbReference>
<gene>
    <name evidence="11" type="primary">STE14</name>
    <name evidence="11" type="ORF">H4R26_005101</name>
</gene>
<evidence type="ECO:0000256" key="9">
    <source>
        <dbReference type="ARBA" id="ARBA00023136"/>
    </source>
</evidence>
<dbReference type="OrthoDB" id="422086at2759"/>
<comment type="similarity">
    <text evidence="2 10">Belongs to the class VI-like SAM-binding methyltransferase superfamily. Isoprenylcysteine carboxyl methyltransferase family.</text>
</comment>
<organism evidence="11 12">
    <name type="scientific">Coemansia thaxteri</name>
    <dbReference type="NCBI Taxonomy" id="2663907"/>
    <lineage>
        <taxon>Eukaryota</taxon>
        <taxon>Fungi</taxon>
        <taxon>Fungi incertae sedis</taxon>
        <taxon>Zoopagomycota</taxon>
        <taxon>Kickxellomycotina</taxon>
        <taxon>Kickxellomycetes</taxon>
        <taxon>Kickxellales</taxon>
        <taxon>Kickxellaceae</taxon>
        <taxon>Coemansia</taxon>
    </lineage>
</organism>
<dbReference type="InterPro" id="IPR025770">
    <property type="entry name" value="PPMT_MeTrfase"/>
</dbReference>
<sequence length="276" mass="30741">MSEEARAAAFTPQVGLFRRRPAGAERWWTPIVALDFDVHSGHNIALTACCLGMAIGVGICIAAANGWSSLGVFGVYTALLALYHIAEYMCVALFNPNRASMESFMFNPDQGNYYYKAMLVSVAEYYVECWLCCNAKAPGLLTLAGLVLALVGQATRSLAMITAKTSFNHYIANRRELDHQLITHGIYKYERHPSYVGFFCWAVGLQLMLKNPVSLIAFAGVLGHFFCSRTSYEERTLLHLFGTQYEHYRQQTPTLIPFVDKGMRTPKVPAAPTRSD</sequence>
<dbReference type="GO" id="GO:0005789">
    <property type="term" value="C:endoplasmic reticulum membrane"/>
    <property type="evidence" value="ECO:0007669"/>
    <property type="project" value="UniProtKB-SubCell"/>
</dbReference>
<feature type="transmembrane region" description="Helical" evidence="10">
    <location>
        <begin position="73"/>
        <end position="95"/>
    </location>
</feature>
<keyword evidence="12" id="KW-1185">Reference proteome</keyword>
<dbReference type="InterPro" id="IPR007269">
    <property type="entry name" value="ICMT_MeTrfase"/>
</dbReference>